<dbReference type="KEGG" id="ams:AMIS_69400"/>
<evidence type="ECO:0000313" key="2">
    <source>
        <dbReference type="EMBL" id="BAL92160.1"/>
    </source>
</evidence>
<name>I0HGM3_ACTM4</name>
<organism evidence="2 3">
    <name type="scientific">Actinoplanes missouriensis (strain ATCC 14538 / DSM 43046 / CBS 188.64 / JCM 3121 / NBRC 102363 / NCIMB 12654 / NRRL B-3342 / UNCC 431)</name>
    <dbReference type="NCBI Taxonomy" id="512565"/>
    <lineage>
        <taxon>Bacteria</taxon>
        <taxon>Bacillati</taxon>
        <taxon>Actinomycetota</taxon>
        <taxon>Actinomycetes</taxon>
        <taxon>Micromonosporales</taxon>
        <taxon>Micromonosporaceae</taxon>
        <taxon>Actinoplanes</taxon>
    </lineage>
</organism>
<feature type="transmembrane region" description="Helical" evidence="1">
    <location>
        <begin position="128"/>
        <end position="150"/>
    </location>
</feature>
<dbReference type="EMBL" id="AP012319">
    <property type="protein sequence ID" value="BAL92160.1"/>
    <property type="molecule type" value="Genomic_DNA"/>
</dbReference>
<keyword evidence="1" id="KW-0812">Transmembrane</keyword>
<dbReference type="OrthoDB" id="3345261at2"/>
<feature type="transmembrane region" description="Helical" evidence="1">
    <location>
        <begin position="272"/>
        <end position="291"/>
    </location>
</feature>
<dbReference type="AlphaFoldDB" id="I0HGM3"/>
<reference evidence="2 3" key="1">
    <citation type="submission" date="2012-02" db="EMBL/GenBank/DDBJ databases">
        <title>Complete genome sequence of Actinoplanes missouriensis 431 (= NBRC 102363).</title>
        <authorList>
            <person name="Ohnishi Y."/>
            <person name="Ishikawa J."/>
            <person name="Sekine M."/>
            <person name="Hosoyama A."/>
            <person name="Harada T."/>
            <person name="Narita H."/>
            <person name="Hata T."/>
            <person name="Konno Y."/>
            <person name="Tutikane K."/>
            <person name="Fujita N."/>
            <person name="Horinouchi S."/>
            <person name="Hayakawa M."/>
        </authorList>
    </citation>
    <scope>NUCLEOTIDE SEQUENCE [LARGE SCALE GENOMIC DNA]</scope>
    <source>
        <strain evidence="3">ATCC 14538 / DSM 43046 / CBS 188.64 / JCM 3121 / NBRC 102363 / NCIMB 12654 / NRRL B-3342 / UNCC 431</strain>
    </source>
</reference>
<protein>
    <submittedName>
        <fullName evidence="2">Uncharacterized protein</fullName>
    </submittedName>
</protein>
<evidence type="ECO:0000313" key="3">
    <source>
        <dbReference type="Proteomes" id="UP000007882"/>
    </source>
</evidence>
<keyword evidence="1" id="KW-0472">Membrane</keyword>
<proteinExistence type="predicted"/>
<keyword evidence="3" id="KW-1185">Reference proteome</keyword>
<dbReference type="Proteomes" id="UP000007882">
    <property type="component" value="Chromosome"/>
</dbReference>
<dbReference type="PATRIC" id="fig|512565.3.peg.6943"/>
<evidence type="ECO:0000256" key="1">
    <source>
        <dbReference type="SAM" id="Phobius"/>
    </source>
</evidence>
<sequence>MTDVVPSGANGRRYAPVPCPRRSGGTLPLLGQVAAEPAKYEPEQLSYSESALINRATRAADESLASAYTTIREAADQLVRAWHDAGAALQRLAGLRSERRLAEAGRRRREVLDDHRHDGPEDRRSRPWWLAAPVVWGMILASALYDSYFFATTFQDALDLEENPSLWETMVSYVPGVGIAIALIISGTLLASPWFRHRVRAERRPERGPLSWRIVFNRVFRVWRPDTQTRSETDLPWPSWPLPVFFVLMVSGVLGYWAWLRGQGIRDDSLQWPLVALLLLLTMSAIALKAMSHNPFADRERASRRGLESATARRGTLEAAARTEVARCSAAWYHLEATTEEAAAAARRCLTEAWAQIAEERERHQRAGAIAPDFATGAPDADMLAGAQFYAGLANPRLRVYVLEQGRRVLDEHQVIVLEKRLDGLLGELNQQLDAALREGGGPGTSRP</sequence>
<dbReference type="HOGENOM" id="CLU_597090_0_0_11"/>
<keyword evidence="1" id="KW-1133">Transmembrane helix</keyword>
<gene>
    <name evidence="2" type="ordered locus">AMIS_69400</name>
</gene>
<dbReference type="STRING" id="512565.AMIS_69400"/>
<dbReference type="RefSeq" id="WP_014447045.1">
    <property type="nucleotide sequence ID" value="NC_017093.1"/>
</dbReference>
<feature type="transmembrane region" description="Helical" evidence="1">
    <location>
        <begin position="170"/>
        <end position="195"/>
    </location>
</feature>
<feature type="transmembrane region" description="Helical" evidence="1">
    <location>
        <begin position="240"/>
        <end position="260"/>
    </location>
</feature>
<accession>I0HGM3</accession>
<dbReference type="eggNOG" id="ENOG50347IT">
    <property type="taxonomic scope" value="Bacteria"/>
</dbReference>